<name>A0ACC2SE56_9FUNG</name>
<dbReference type="Proteomes" id="UP001165960">
    <property type="component" value="Unassembled WGS sequence"/>
</dbReference>
<reference evidence="1" key="1">
    <citation type="submission" date="2022-04" db="EMBL/GenBank/DDBJ databases">
        <title>Genome of the entomopathogenic fungus Entomophthora muscae.</title>
        <authorList>
            <person name="Elya C."/>
            <person name="Lovett B.R."/>
            <person name="Lee E."/>
            <person name="Macias A.M."/>
            <person name="Hajek A.E."/>
            <person name="De Bivort B.L."/>
            <person name="Kasson M.T."/>
            <person name="De Fine Licht H.H."/>
            <person name="Stajich J.E."/>
        </authorList>
    </citation>
    <scope>NUCLEOTIDE SEQUENCE</scope>
    <source>
        <strain evidence="1">Berkeley</strain>
    </source>
</reference>
<evidence type="ECO:0000313" key="2">
    <source>
        <dbReference type="Proteomes" id="UP001165960"/>
    </source>
</evidence>
<evidence type="ECO:0000313" key="1">
    <source>
        <dbReference type="EMBL" id="KAJ9060699.1"/>
    </source>
</evidence>
<accession>A0ACC2SE56</accession>
<keyword evidence="2" id="KW-1185">Reference proteome</keyword>
<comment type="caution">
    <text evidence="1">The sequence shown here is derived from an EMBL/GenBank/DDBJ whole genome shotgun (WGS) entry which is preliminary data.</text>
</comment>
<organism evidence="1 2">
    <name type="scientific">Entomophthora muscae</name>
    <dbReference type="NCBI Taxonomy" id="34485"/>
    <lineage>
        <taxon>Eukaryota</taxon>
        <taxon>Fungi</taxon>
        <taxon>Fungi incertae sedis</taxon>
        <taxon>Zoopagomycota</taxon>
        <taxon>Entomophthoromycotina</taxon>
        <taxon>Entomophthoromycetes</taxon>
        <taxon>Entomophthorales</taxon>
        <taxon>Entomophthoraceae</taxon>
        <taxon>Entomophthora</taxon>
    </lineage>
</organism>
<proteinExistence type="predicted"/>
<gene>
    <name evidence="1" type="ORF">DSO57_1028147</name>
</gene>
<dbReference type="EMBL" id="QTSX02005147">
    <property type="protein sequence ID" value="KAJ9060699.1"/>
    <property type="molecule type" value="Genomic_DNA"/>
</dbReference>
<protein>
    <submittedName>
        <fullName evidence="1">Uncharacterized protein</fullName>
    </submittedName>
</protein>
<sequence>MEMNYNYPQPYDMWQGRSDSSDSSLSTPDQLKQNYLPSLMYNVRPYDMYSMLDMNMRMAPQYQYNDSLMPYRMYPMGVGMGSFSSKPLPQITKRYRCSMCGKGFSRPSSLTTHTYSHTGEKPFRCPVDGCGRQFSVVSNLRRHGKVHQSNS</sequence>